<name>A0A6A7WBK1_9BACT</name>
<accession>A0A6A7WBK1</accession>
<evidence type="ECO:0000313" key="7">
    <source>
        <dbReference type="EMBL" id="MQP11879.1"/>
    </source>
</evidence>
<sequence length="433" mass="49623">MSGSLFCCRCFRDRYVKADREMMDYSCFSDNQQSCLAEPLPVSGFICEAYRVKIYGKLHFLKKLKKEHEDNILFREALRKEFEIGFRLEHPNIVRYVSFHDDEILMEYVDGEDLLAFLKNHPTYFEDAEHFDKFVGQLLSALQYLHDNQVLHLDLKPENIMLTRIGCDVKVVDLGCCYSDTFVDSTGYTTQYAAPEQLAGRKVDVRTDIYAVGKLLELLPHPPVYNKVIKRCLNKNPQDRYPSIADLKAALATKKIVRKNMMWVASITVVVFSFLLLSFVFKFSSVPNSAIKNTSVQEEADTIKHLIQNPQKSKNPTANPIVVQNSRPAVSTVRQNAKSHNWQKEMDAALDKVYRQTISSFCDSIFPSPTVGLAWKTKSSEFHHQVMKITSDFHAKYPEVEESLLFAYAENNFQSVVGYVFGKMQDNGKKANP</sequence>
<dbReference type="SUPFAM" id="SSF56112">
    <property type="entry name" value="Protein kinase-like (PK-like)"/>
    <property type="match status" value="1"/>
</dbReference>
<dbReference type="GO" id="GO:0005524">
    <property type="term" value="F:ATP binding"/>
    <property type="evidence" value="ECO:0007669"/>
    <property type="project" value="UniProtKB-KW"/>
</dbReference>
<evidence type="ECO:0000313" key="8">
    <source>
        <dbReference type="Proteomes" id="UP000384372"/>
    </source>
</evidence>
<evidence type="ECO:0000256" key="4">
    <source>
        <dbReference type="ARBA" id="ARBA00022840"/>
    </source>
</evidence>
<dbReference type="SMART" id="SM00220">
    <property type="entry name" value="S_TKc"/>
    <property type="match status" value="1"/>
</dbReference>
<dbReference type="PROSITE" id="PS00108">
    <property type="entry name" value="PROTEIN_KINASE_ST"/>
    <property type="match status" value="1"/>
</dbReference>
<dbReference type="CDD" id="cd14014">
    <property type="entry name" value="STKc_PknB_like"/>
    <property type="match status" value="1"/>
</dbReference>
<evidence type="ECO:0000256" key="3">
    <source>
        <dbReference type="ARBA" id="ARBA00022777"/>
    </source>
</evidence>
<evidence type="ECO:0000256" key="1">
    <source>
        <dbReference type="ARBA" id="ARBA00022679"/>
    </source>
</evidence>
<evidence type="ECO:0000256" key="5">
    <source>
        <dbReference type="SAM" id="Phobius"/>
    </source>
</evidence>
<dbReference type="GO" id="GO:0004674">
    <property type="term" value="F:protein serine/threonine kinase activity"/>
    <property type="evidence" value="ECO:0007669"/>
    <property type="project" value="UniProtKB-KW"/>
</dbReference>
<dbReference type="InterPro" id="IPR000719">
    <property type="entry name" value="Prot_kinase_dom"/>
</dbReference>
<keyword evidence="8" id="KW-1185">Reference proteome</keyword>
<feature type="domain" description="Protein kinase" evidence="6">
    <location>
        <begin position="1"/>
        <end position="330"/>
    </location>
</feature>
<evidence type="ECO:0000259" key="6">
    <source>
        <dbReference type="PROSITE" id="PS50011"/>
    </source>
</evidence>
<dbReference type="PANTHER" id="PTHR43289">
    <property type="entry name" value="MITOGEN-ACTIVATED PROTEIN KINASE KINASE KINASE 20-RELATED"/>
    <property type="match status" value="1"/>
</dbReference>
<organism evidence="7 8">
    <name type="scientific">Segatella copri</name>
    <dbReference type="NCBI Taxonomy" id="165179"/>
    <lineage>
        <taxon>Bacteria</taxon>
        <taxon>Pseudomonadati</taxon>
        <taxon>Bacteroidota</taxon>
        <taxon>Bacteroidia</taxon>
        <taxon>Bacteroidales</taxon>
        <taxon>Prevotellaceae</taxon>
        <taxon>Segatella</taxon>
    </lineage>
</organism>
<gene>
    <name evidence="7" type="ORF">F7D20_07910</name>
</gene>
<dbReference type="EMBL" id="VZAD01000061">
    <property type="protein sequence ID" value="MQP11879.1"/>
    <property type="molecule type" value="Genomic_DNA"/>
</dbReference>
<keyword evidence="1" id="KW-0808">Transferase</keyword>
<keyword evidence="2" id="KW-0547">Nucleotide-binding</keyword>
<dbReference type="Pfam" id="PF00069">
    <property type="entry name" value="Pkinase"/>
    <property type="match status" value="1"/>
</dbReference>
<keyword evidence="5" id="KW-0812">Transmembrane</keyword>
<proteinExistence type="predicted"/>
<protein>
    <submittedName>
        <fullName evidence="7">Serine/threonine protein kinase</fullName>
    </submittedName>
</protein>
<feature type="transmembrane region" description="Helical" evidence="5">
    <location>
        <begin position="261"/>
        <end position="281"/>
    </location>
</feature>
<evidence type="ECO:0000256" key="2">
    <source>
        <dbReference type="ARBA" id="ARBA00022741"/>
    </source>
</evidence>
<dbReference type="AlphaFoldDB" id="A0A6A7WBK1"/>
<dbReference type="OrthoDB" id="9813021at2"/>
<dbReference type="Gene3D" id="1.10.510.10">
    <property type="entry name" value="Transferase(Phosphotransferase) domain 1"/>
    <property type="match status" value="1"/>
</dbReference>
<comment type="caution">
    <text evidence="7">The sequence shown here is derived from an EMBL/GenBank/DDBJ whole genome shotgun (WGS) entry which is preliminary data.</text>
</comment>
<dbReference type="PROSITE" id="PS50011">
    <property type="entry name" value="PROTEIN_KINASE_DOM"/>
    <property type="match status" value="1"/>
</dbReference>
<keyword evidence="7" id="KW-0723">Serine/threonine-protein kinase</keyword>
<keyword evidence="3 7" id="KW-0418">Kinase</keyword>
<reference evidence="7 8" key="1">
    <citation type="submission" date="2019-09" db="EMBL/GenBank/DDBJ databases">
        <title>Distinct polysaccharide growth profiles of human intestinal Prevotella copri isolates.</title>
        <authorList>
            <person name="Fehlner-Peach H."/>
            <person name="Magnabosco C."/>
            <person name="Raghavan V."/>
            <person name="Scher J.U."/>
            <person name="Tett A."/>
            <person name="Cox L.M."/>
            <person name="Gottsegen C."/>
            <person name="Watters A."/>
            <person name="Wiltshire- Gordon J.D."/>
            <person name="Segata N."/>
            <person name="Bonneau R."/>
            <person name="Littman D.R."/>
        </authorList>
    </citation>
    <scope>NUCLEOTIDE SEQUENCE [LARGE SCALE GENOMIC DNA]</scope>
    <source>
        <strain evidence="8">iAQ1173</strain>
    </source>
</reference>
<keyword evidence="4" id="KW-0067">ATP-binding</keyword>
<keyword evidence="5" id="KW-1133">Transmembrane helix</keyword>
<dbReference type="Proteomes" id="UP000384372">
    <property type="component" value="Unassembled WGS sequence"/>
</dbReference>
<dbReference type="InterPro" id="IPR011009">
    <property type="entry name" value="Kinase-like_dom_sf"/>
</dbReference>
<dbReference type="InterPro" id="IPR008271">
    <property type="entry name" value="Ser/Thr_kinase_AS"/>
</dbReference>
<keyword evidence="5" id="KW-0472">Membrane</keyword>
<dbReference type="PANTHER" id="PTHR43289:SF6">
    <property type="entry name" value="SERINE_THREONINE-PROTEIN KINASE NEKL-3"/>
    <property type="match status" value="1"/>
</dbReference>